<evidence type="ECO:0000256" key="7">
    <source>
        <dbReference type="ARBA" id="ARBA00023136"/>
    </source>
</evidence>
<dbReference type="FunFam" id="1.10.8.60:FF:000039">
    <property type="entry name" value="peroxisome biogenesis factor 6"/>
    <property type="match status" value="1"/>
</dbReference>
<comment type="subcellular location">
    <subcellularLocation>
        <location evidence="1">Membrane</location>
        <topology evidence="1">Peripheral membrane protein</topology>
    </subcellularLocation>
</comment>
<comment type="catalytic activity">
    <reaction evidence="10">
        <text>ATP + H2O = ADP + phosphate + H(+)</text>
        <dbReference type="Rhea" id="RHEA:13065"/>
        <dbReference type="ChEBI" id="CHEBI:15377"/>
        <dbReference type="ChEBI" id="CHEBI:15378"/>
        <dbReference type="ChEBI" id="CHEBI:30616"/>
        <dbReference type="ChEBI" id="CHEBI:43474"/>
        <dbReference type="ChEBI" id="CHEBI:456216"/>
    </reaction>
    <physiologicalReaction direction="left-to-right" evidence="10">
        <dbReference type="Rhea" id="RHEA:13066"/>
    </physiologicalReaction>
</comment>
<feature type="domain" description="AAA+ ATPase" evidence="11">
    <location>
        <begin position="846"/>
        <end position="987"/>
    </location>
</feature>
<reference evidence="12 13" key="1">
    <citation type="submission" date="2017-05" db="EMBL/GenBank/DDBJ databases">
        <title>The Genome Sequence of Candida krusei Ckrusei653.</title>
        <authorList>
            <person name="Cuomo C."/>
            <person name="Forche A."/>
            <person name="Young S."/>
            <person name="Abouelleil A."/>
            <person name="Cao P."/>
            <person name="Chapman S."/>
            <person name="Cusick C."/>
            <person name="Shea T."/>
            <person name="Nusbaum C."/>
            <person name="Birren B."/>
        </authorList>
    </citation>
    <scope>NUCLEOTIDE SEQUENCE [LARGE SCALE GENOMIC DNA]</scope>
    <source>
        <strain evidence="12 13">Ckrusei653</strain>
    </source>
</reference>
<dbReference type="InterPro" id="IPR027417">
    <property type="entry name" value="P-loop_NTPase"/>
</dbReference>
<dbReference type="Gene3D" id="1.10.8.60">
    <property type="match status" value="2"/>
</dbReference>
<gene>
    <name evidence="12" type="ORF">CAS74_001735</name>
</gene>
<keyword evidence="3" id="KW-0962">Peroxisome biogenesis</keyword>
<dbReference type="Gene3D" id="3.40.50.300">
    <property type="entry name" value="P-loop containing nucleotide triphosphate hydrolases"/>
    <property type="match status" value="2"/>
</dbReference>
<dbReference type="InterPro" id="IPR056995">
    <property type="entry name" value="PEX6_4th_dom"/>
</dbReference>
<comment type="caution">
    <text evidence="12">The sequence shown here is derived from an EMBL/GenBank/DDBJ whole genome shotgun (WGS) entry which is preliminary data.</text>
</comment>
<dbReference type="GO" id="GO:0016887">
    <property type="term" value="F:ATP hydrolysis activity"/>
    <property type="evidence" value="ECO:0007669"/>
    <property type="project" value="InterPro"/>
</dbReference>
<keyword evidence="4" id="KW-0547">Nucleotide-binding</keyword>
<protein>
    <recommendedName>
        <fullName evidence="8">Peroxisomal ATPase PEX6</fullName>
    </recommendedName>
    <alternativeName>
        <fullName evidence="9">Peroxin-6</fullName>
    </alternativeName>
</protein>
<dbReference type="GO" id="GO:0005524">
    <property type="term" value="F:ATP binding"/>
    <property type="evidence" value="ECO:0007669"/>
    <property type="project" value="UniProtKB-KW"/>
</dbReference>
<dbReference type="PANTHER" id="PTHR23077">
    <property type="entry name" value="AAA-FAMILY ATPASE"/>
    <property type="match status" value="1"/>
</dbReference>
<dbReference type="EMBL" id="NHMM01000002">
    <property type="protein sequence ID" value="OUT23417.1"/>
    <property type="molecule type" value="Genomic_DNA"/>
</dbReference>
<feature type="domain" description="AAA+ ATPase" evidence="11">
    <location>
        <begin position="549"/>
        <end position="690"/>
    </location>
</feature>
<evidence type="ECO:0000313" key="13">
    <source>
        <dbReference type="Proteomes" id="UP000195871"/>
    </source>
</evidence>
<dbReference type="VEuPathDB" id="FungiDB:C5L36_0A05330"/>
<evidence type="ECO:0000259" key="11">
    <source>
        <dbReference type="SMART" id="SM00382"/>
    </source>
</evidence>
<evidence type="ECO:0000256" key="1">
    <source>
        <dbReference type="ARBA" id="ARBA00004170"/>
    </source>
</evidence>
<evidence type="ECO:0000256" key="10">
    <source>
        <dbReference type="ARBA" id="ARBA00048778"/>
    </source>
</evidence>
<dbReference type="PANTHER" id="PTHR23077:SF9">
    <property type="entry name" value="PEROXISOMAL ATPASE PEX6"/>
    <property type="match status" value="1"/>
</dbReference>
<dbReference type="InterPro" id="IPR050168">
    <property type="entry name" value="AAA_ATPase_domain"/>
</dbReference>
<evidence type="ECO:0000256" key="3">
    <source>
        <dbReference type="ARBA" id="ARBA00022593"/>
    </source>
</evidence>
<evidence type="ECO:0000256" key="5">
    <source>
        <dbReference type="ARBA" id="ARBA00022801"/>
    </source>
</evidence>
<dbReference type="CDD" id="cd19527">
    <property type="entry name" value="RecA-like_PEX6_r2"/>
    <property type="match status" value="1"/>
</dbReference>
<evidence type="ECO:0000313" key="12">
    <source>
        <dbReference type="EMBL" id="OUT23417.1"/>
    </source>
</evidence>
<dbReference type="Proteomes" id="UP000195871">
    <property type="component" value="Unassembled WGS sequence"/>
</dbReference>
<dbReference type="Pfam" id="PF00004">
    <property type="entry name" value="AAA"/>
    <property type="match status" value="2"/>
</dbReference>
<dbReference type="GO" id="GO:0005778">
    <property type="term" value="C:peroxisomal membrane"/>
    <property type="evidence" value="ECO:0007669"/>
    <property type="project" value="TreeGrafter"/>
</dbReference>
<keyword evidence="7" id="KW-0472">Membrane</keyword>
<dbReference type="GO" id="GO:0016558">
    <property type="term" value="P:protein import into peroxisome matrix"/>
    <property type="evidence" value="ECO:0007669"/>
    <property type="project" value="TreeGrafter"/>
</dbReference>
<accession>A0A1Z8JS33</accession>
<evidence type="ECO:0000256" key="9">
    <source>
        <dbReference type="ARBA" id="ARBA00034920"/>
    </source>
</evidence>
<dbReference type="FunFam" id="3.40.50.300:FF:000109">
    <property type="entry name" value="Peroxisomal biogenesis factor 6"/>
    <property type="match status" value="1"/>
</dbReference>
<dbReference type="SMART" id="SM00382">
    <property type="entry name" value="AAA"/>
    <property type="match status" value="2"/>
</dbReference>
<dbReference type="InterPro" id="IPR003960">
    <property type="entry name" value="ATPase_AAA_CS"/>
</dbReference>
<dbReference type="InterPro" id="IPR003593">
    <property type="entry name" value="AAA+_ATPase"/>
</dbReference>
<comment type="similarity">
    <text evidence="2">Belongs to the AAA ATPase family.</text>
</comment>
<dbReference type="InterPro" id="IPR003959">
    <property type="entry name" value="ATPase_AAA_core"/>
</dbReference>
<dbReference type="GO" id="GO:0005829">
    <property type="term" value="C:cytosol"/>
    <property type="evidence" value="ECO:0007669"/>
    <property type="project" value="TreeGrafter"/>
</dbReference>
<dbReference type="SUPFAM" id="SSF52540">
    <property type="entry name" value="P-loop containing nucleoside triphosphate hydrolases"/>
    <property type="match status" value="2"/>
</dbReference>
<dbReference type="InterPro" id="IPR047533">
    <property type="entry name" value="RecA-like_PEX6_r2"/>
</dbReference>
<dbReference type="AlphaFoldDB" id="A0A1Z8JS33"/>
<evidence type="ECO:0000256" key="6">
    <source>
        <dbReference type="ARBA" id="ARBA00022840"/>
    </source>
</evidence>
<dbReference type="PROSITE" id="PS00674">
    <property type="entry name" value="AAA"/>
    <property type="match status" value="1"/>
</dbReference>
<proteinExistence type="inferred from homology"/>
<evidence type="ECO:0000256" key="8">
    <source>
        <dbReference type="ARBA" id="ARBA00034811"/>
    </source>
</evidence>
<evidence type="ECO:0000256" key="4">
    <source>
        <dbReference type="ARBA" id="ARBA00022741"/>
    </source>
</evidence>
<sequence>MTVSQTSVGDTEVSIHNSSIISGEKMKTRASHSVSVSVSLSMSAQSSLEFVSLGRRLYAQLFGNETDVMHKMILVRFIGSSVLSTPKVFPVTVKTNLPHNMIEIESLKYLQKYSGDFSIVKAVIRRIDKIPPLDHIIASFPPEVYDILKDKSSEFIHRQICEERESSVDFAVIRTGDISHTLNGEILFTEPYEQGYINTQTAITIVKANGCHSTSINELTSQEQNFDDFDPFNFDDISNSMILNGKESIECEFNVSTLQLDTLKENTMLDQHSSEFWYEDEMIYMCLTLHDFQKLQCLSGEIVKISSGSYDFLGRIFPFVGPCSFKPNSIYISPLLALTLSNPKRIKISKLRAPNKLVNGERHRITKFIPLAKEVTIARVSTPVTTDKSLQHLFMLNLKKYFESAHRVISFGQLIPIALDSSLARSIYETYSNKNRYPDQIPYGQQDCIAWFQITGGSFKDPNNQGLADIEPGKQYFVNAQRTRMIQSGIVCSDLSSVNIPNISSYLNIQPLFQFPNIYIAPNKVTFPYAKKLRKIFETATKTRGKLELQTIVMLTSNTRFVGKSTLLKTVCNDFGYSFVELNGHELLNSGLGMPAATVGIIRGKVDRLVESCERLVILIKHIESICKKGDEQQLEQKSVDDTLSMNITQLVRDYAKRGVIVVFTSKDADNVSDILRSKVKFEIDVGVPNEPERKEIFKYLVDTEYSSKRSIFNNDGRYKYVARSDVNIDNLALQSAALTANDLNYIVKNVKLNALNRLRKESKKLEISLLDLIELNGSSVKLISKDFEESINRARNKFSDSIGAPRIPNVKWEDVGGLDVVKSEILDTIEMPLKHPELFGSGMKKRSGLLFYGPPGTGKTLLAKAIATNFSLNFFSVKGPELLNMYIGESEANVRRVFEKARDAKPCVIFFDELDSVAPRRGNQGDSGGVMDRIVSQLLAELDGMSGSDNGDGVFVVGASNRPDLLDEALLRPGRFDKMLYLGISDTHEKQAKIIEALSRKFKLHPNIDLLKIAESCPFNFTGADFYALCSDAMLNAIIRTAGDVDRKLHKYNENRPEEDQLNLRQWFDKVATESDMEVLVSEEDFAKARLDLVASVSEEELKHYLRVRENFEGGKN</sequence>
<dbReference type="Pfam" id="PF23315">
    <property type="entry name" value="PEX6_4th"/>
    <property type="match status" value="1"/>
</dbReference>
<keyword evidence="6" id="KW-0067">ATP-binding</keyword>
<evidence type="ECO:0000256" key="2">
    <source>
        <dbReference type="ARBA" id="ARBA00006914"/>
    </source>
</evidence>
<name>A0A1Z8JS33_PICKU</name>
<organism evidence="12 13">
    <name type="scientific">Pichia kudriavzevii</name>
    <name type="common">Yeast</name>
    <name type="synonym">Issatchenkia orientalis</name>
    <dbReference type="NCBI Taxonomy" id="4909"/>
    <lineage>
        <taxon>Eukaryota</taxon>
        <taxon>Fungi</taxon>
        <taxon>Dikarya</taxon>
        <taxon>Ascomycota</taxon>
        <taxon>Saccharomycotina</taxon>
        <taxon>Pichiomycetes</taxon>
        <taxon>Pichiales</taxon>
        <taxon>Pichiaceae</taxon>
        <taxon>Pichia</taxon>
    </lineage>
</organism>
<keyword evidence="5" id="KW-0378">Hydrolase</keyword>